<proteinExistence type="predicted"/>
<protein>
    <submittedName>
        <fullName evidence="1">Uncharacterized protein</fullName>
    </submittedName>
</protein>
<evidence type="ECO:0000313" key="1">
    <source>
        <dbReference type="EMBL" id="CAA9339689.1"/>
    </source>
</evidence>
<sequence length="57" mass="6270">MIKALPGFSVNLAFAPNPSVCDMSRMVSEIFHPARRSFAGVSTRTLNPPRSKFAFLT</sequence>
<dbReference type="AlphaFoldDB" id="A0A6J4LRS8"/>
<reference evidence="1" key="1">
    <citation type="submission" date="2020-02" db="EMBL/GenBank/DDBJ databases">
        <authorList>
            <person name="Meier V. D."/>
        </authorList>
    </citation>
    <scope>NUCLEOTIDE SEQUENCE</scope>
    <source>
        <strain evidence="1">AVDCRST_MAG94</strain>
    </source>
</reference>
<name>A0A6J4LRS8_9CYAN</name>
<accession>A0A6J4LRS8</accession>
<organism evidence="1">
    <name type="scientific">uncultured Leptolyngbya sp</name>
    <dbReference type="NCBI Taxonomy" id="332963"/>
    <lineage>
        <taxon>Bacteria</taxon>
        <taxon>Bacillati</taxon>
        <taxon>Cyanobacteriota</taxon>
        <taxon>Cyanophyceae</taxon>
        <taxon>Leptolyngbyales</taxon>
        <taxon>Leptolyngbyaceae</taxon>
        <taxon>Leptolyngbya group</taxon>
        <taxon>Leptolyngbya</taxon>
        <taxon>environmental samples</taxon>
    </lineage>
</organism>
<gene>
    <name evidence="1" type="ORF">AVDCRST_MAG94-2263</name>
</gene>
<dbReference type="EMBL" id="CADCTY010000791">
    <property type="protein sequence ID" value="CAA9339689.1"/>
    <property type="molecule type" value="Genomic_DNA"/>
</dbReference>